<evidence type="ECO:0000256" key="9">
    <source>
        <dbReference type="ARBA" id="ARBA00023237"/>
    </source>
</evidence>
<evidence type="ECO:0000259" key="13">
    <source>
        <dbReference type="Pfam" id="PF00593"/>
    </source>
</evidence>
<dbReference type="InterPro" id="IPR010105">
    <property type="entry name" value="TonB_sidphr_rcpt"/>
</dbReference>
<evidence type="ECO:0000313" key="15">
    <source>
        <dbReference type="EMBL" id="NUZ04464.1"/>
    </source>
</evidence>
<comment type="subcellular location">
    <subcellularLocation>
        <location evidence="1 10">Cell outer membrane</location>
        <topology evidence="1 10">Multi-pass membrane protein</topology>
    </subcellularLocation>
</comment>
<dbReference type="GO" id="GO:0009279">
    <property type="term" value="C:cell outer membrane"/>
    <property type="evidence" value="ECO:0007669"/>
    <property type="project" value="UniProtKB-SubCell"/>
</dbReference>
<evidence type="ECO:0000256" key="8">
    <source>
        <dbReference type="ARBA" id="ARBA00023170"/>
    </source>
</evidence>
<evidence type="ECO:0000256" key="2">
    <source>
        <dbReference type="ARBA" id="ARBA00009810"/>
    </source>
</evidence>
<keyword evidence="16" id="KW-1185">Reference proteome</keyword>
<dbReference type="InterPro" id="IPR000531">
    <property type="entry name" value="Beta-barrel_TonB"/>
</dbReference>
<comment type="similarity">
    <text evidence="2 10 11">Belongs to the TonB-dependent receptor family.</text>
</comment>
<dbReference type="PROSITE" id="PS52016">
    <property type="entry name" value="TONB_DEPENDENT_REC_3"/>
    <property type="match status" value="1"/>
</dbReference>
<keyword evidence="6 11" id="KW-0798">TonB box</keyword>
<dbReference type="InterPro" id="IPR012910">
    <property type="entry name" value="Plug_dom"/>
</dbReference>
<proteinExistence type="inferred from homology"/>
<dbReference type="CDD" id="cd01347">
    <property type="entry name" value="ligand_gated_channel"/>
    <property type="match status" value="1"/>
</dbReference>
<evidence type="ECO:0000259" key="14">
    <source>
        <dbReference type="Pfam" id="PF07715"/>
    </source>
</evidence>
<gene>
    <name evidence="15" type="ORF">HQN59_01690</name>
</gene>
<sequence>MNEGSTVLAHDLDPSTTSARAAATPRLLPLGALAAGFGLFSAPAPAQTAPAAPSVAASAPAAPAAAASQAAGGTTLGTISVKARAETDQNSVRATTSTIGRGNQELRDIPQSVTVVTEKLMEDRRVDTVKEALHYTAGISFLAAEGGEEDIRLRGFSLTSSGDIYIDSVRDPAFYERDVFNFDRIELLRGSASMLFGRGSTGGVVNQVSKQPLLTNINEVSTTIGNGGYLRSTGDFNIKTSETSAFRVNAMVNTADNYGNKIDKYGIAPTFRWGINTDDEFSIGLYHLRNDNGINYGLPWLRRDASGPISATNPAGLIDISPRNYYGAKSDYNAGEATYGTLHYTHRFGDGGAWHTVLRHGEYKRDMRASTIRFCTRGTGNPVTNPDCPAVAPTQSTLDGSQPLTRGTNNKVQNLKTTYLQTDYTNKFEWFGRQNDIIAGIDYAREEFENFTMSVPAGVVLDKNTPRVTIGSPNDGTSVDESRRIRTLNRSFVAKALGVYAQDMIAITPEWKVLGGLRWDRFEGNYVSPTSTTFPEASRSDSLLSKRFGVLYQPNDTSSFYASYGTSFNTSGELYNYDAPGSNAPPEKSRNIEVGAKVDFFDGRLSTRAAVFHSTKYNERNRDSPEGEPLVDYLLSGKRHATGLELDLAGRITPAWEVFVSYAWIPRAKIDKAAFGVTPGGEREGDRPSLTPRHSGSLFTTYQLTPDWRIGGGLNARSKQTPNRNPAGIVAPGYVTGDLMVEYTFSPQIALKLNVINVTNKLYADSIYSGHYVPGQARTVYATMTARF</sequence>
<feature type="domain" description="TonB-dependent receptor-like beta-barrel" evidence="13">
    <location>
        <begin position="280"/>
        <end position="758"/>
    </location>
</feature>
<dbReference type="GO" id="GO:0038023">
    <property type="term" value="F:signaling receptor activity"/>
    <property type="evidence" value="ECO:0007669"/>
    <property type="project" value="InterPro"/>
</dbReference>
<dbReference type="Pfam" id="PF00593">
    <property type="entry name" value="TonB_dep_Rec_b-barrel"/>
    <property type="match status" value="1"/>
</dbReference>
<dbReference type="Gene3D" id="2.170.130.10">
    <property type="entry name" value="TonB-dependent receptor, plug domain"/>
    <property type="match status" value="1"/>
</dbReference>
<dbReference type="GO" id="GO:0015344">
    <property type="term" value="F:siderophore uptake transmembrane transporter activity"/>
    <property type="evidence" value="ECO:0007669"/>
    <property type="project" value="TreeGrafter"/>
</dbReference>
<evidence type="ECO:0000256" key="11">
    <source>
        <dbReference type="RuleBase" id="RU003357"/>
    </source>
</evidence>
<protein>
    <submittedName>
        <fullName evidence="15">TonB-dependent siderophore receptor</fullName>
    </submittedName>
</protein>
<dbReference type="PANTHER" id="PTHR32552">
    <property type="entry name" value="FERRICHROME IRON RECEPTOR-RELATED"/>
    <property type="match status" value="1"/>
</dbReference>
<evidence type="ECO:0000256" key="4">
    <source>
        <dbReference type="ARBA" id="ARBA00022452"/>
    </source>
</evidence>
<dbReference type="RefSeq" id="WP_176065439.1">
    <property type="nucleotide sequence ID" value="NZ_JABWMJ010000001.1"/>
</dbReference>
<dbReference type="NCBIfam" id="TIGR01783">
    <property type="entry name" value="TonB-siderophor"/>
    <property type="match status" value="1"/>
</dbReference>
<feature type="region of interest" description="Disordered" evidence="12">
    <location>
        <begin position="1"/>
        <end position="20"/>
    </location>
</feature>
<name>A0A7Y6NJW5_9BURK</name>
<dbReference type="Pfam" id="PF07715">
    <property type="entry name" value="Plug"/>
    <property type="match status" value="1"/>
</dbReference>
<accession>A0A7Y6NJW5</accession>
<dbReference type="InterPro" id="IPR037066">
    <property type="entry name" value="Plug_dom_sf"/>
</dbReference>
<reference evidence="15 16" key="1">
    <citation type="submission" date="2020-06" db="EMBL/GenBank/DDBJ databases">
        <title>Schlegella sp. ID0723 isolated from air conditioner.</title>
        <authorList>
            <person name="Kim D.Y."/>
            <person name="Kim D.-U."/>
        </authorList>
    </citation>
    <scope>NUCLEOTIDE SEQUENCE [LARGE SCALE GENOMIC DNA]</scope>
    <source>
        <strain evidence="15 16">ID0723</strain>
    </source>
</reference>
<evidence type="ECO:0000313" key="16">
    <source>
        <dbReference type="Proteomes" id="UP000529637"/>
    </source>
</evidence>
<evidence type="ECO:0000256" key="6">
    <source>
        <dbReference type="ARBA" id="ARBA00023077"/>
    </source>
</evidence>
<dbReference type="EMBL" id="JABWMJ010000001">
    <property type="protein sequence ID" value="NUZ04464.1"/>
    <property type="molecule type" value="Genomic_DNA"/>
</dbReference>
<keyword evidence="7 10" id="KW-0472">Membrane</keyword>
<dbReference type="Proteomes" id="UP000529637">
    <property type="component" value="Unassembled WGS sequence"/>
</dbReference>
<evidence type="ECO:0000256" key="12">
    <source>
        <dbReference type="SAM" id="MobiDB-lite"/>
    </source>
</evidence>
<dbReference type="GO" id="GO:0015891">
    <property type="term" value="P:siderophore transport"/>
    <property type="evidence" value="ECO:0007669"/>
    <property type="project" value="InterPro"/>
</dbReference>
<comment type="caution">
    <text evidence="15">The sequence shown here is derived from an EMBL/GenBank/DDBJ whole genome shotgun (WGS) entry which is preliminary data.</text>
</comment>
<evidence type="ECO:0000256" key="7">
    <source>
        <dbReference type="ARBA" id="ARBA00023136"/>
    </source>
</evidence>
<evidence type="ECO:0000256" key="10">
    <source>
        <dbReference type="PROSITE-ProRule" id="PRU01360"/>
    </source>
</evidence>
<keyword evidence="8 15" id="KW-0675">Receptor</keyword>
<dbReference type="SUPFAM" id="SSF56935">
    <property type="entry name" value="Porins"/>
    <property type="match status" value="1"/>
</dbReference>
<keyword evidence="3 10" id="KW-0813">Transport</keyword>
<keyword evidence="5 10" id="KW-0812">Transmembrane</keyword>
<keyword evidence="4 10" id="KW-1134">Transmembrane beta strand</keyword>
<evidence type="ECO:0000256" key="3">
    <source>
        <dbReference type="ARBA" id="ARBA00022448"/>
    </source>
</evidence>
<evidence type="ECO:0000256" key="1">
    <source>
        <dbReference type="ARBA" id="ARBA00004571"/>
    </source>
</evidence>
<dbReference type="AlphaFoldDB" id="A0A7Y6NJW5"/>
<dbReference type="InterPro" id="IPR039426">
    <property type="entry name" value="TonB-dep_rcpt-like"/>
</dbReference>
<dbReference type="Gene3D" id="2.40.170.20">
    <property type="entry name" value="TonB-dependent receptor, beta-barrel domain"/>
    <property type="match status" value="1"/>
</dbReference>
<evidence type="ECO:0000256" key="5">
    <source>
        <dbReference type="ARBA" id="ARBA00022692"/>
    </source>
</evidence>
<organism evidence="15 16">
    <name type="scientific">Piscinibacter koreensis</name>
    <dbReference type="NCBI Taxonomy" id="2742824"/>
    <lineage>
        <taxon>Bacteria</taxon>
        <taxon>Pseudomonadati</taxon>
        <taxon>Pseudomonadota</taxon>
        <taxon>Betaproteobacteria</taxon>
        <taxon>Burkholderiales</taxon>
        <taxon>Sphaerotilaceae</taxon>
        <taxon>Piscinibacter</taxon>
    </lineage>
</organism>
<dbReference type="PANTHER" id="PTHR32552:SF83">
    <property type="entry name" value="BLR3904 PROTEIN"/>
    <property type="match status" value="1"/>
</dbReference>
<feature type="domain" description="TonB-dependent receptor plug" evidence="14">
    <location>
        <begin position="106"/>
        <end position="204"/>
    </location>
</feature>
<keyword evidence="9 10" id="KW-0998">Cell outer membrane</keyword>
<dbReference type="InterPro" id="IPR036942">
    <property type="entry name" value="Beta-barrel_TonB_sf"/>
</dbReference>